<name>Q029I1_SOLUE</name>
<dbReference type="HOGENOM" id="CLU_1481090_0_0_0"/>
<dbReference type="EMBL" id="CP000473">
    <property type="protein sequence ID" value="ABJ82305.1"/>
    <property type="molecule type" value="Genomic_DNA"/>
</dbReference>
<protein>
    <recommendedName>
        <fullName evidence="2">Big-1 domain-containing protein</fullName>
    </recommendedName>
</protein>
<dbReference type="KEGG" id="sus:Acid_1312"/>
<dbReference type="AlphaFoldDB" id="Q029I1"/>
<dbReference type="InParanoid" id="Q029I1"/>
<gene>
    <name evidence="1" type="ordered locus">Acid_1312</name>
</gene>
<reference evidence="1" key="1">
    <citation type="submission" date="2006-10" db="EMBL/GenBank/DDBJ databases">
        <title>Complete sequence of Solibacter usitatus Ellin6076.</title>
        <authorList>
            <consortium name="US DOE Joint Genome Institute"/>
            <person name="Copeland A."/>
            <person name="Lucas S."/>
            <person name="Lapidus A."/>
            <person name="Barry K."/>
            <person name="Detter J.C."/>
            <person name="Glavina del Rio T."/>
            <person name="Hammon N."/>
            <person name="Israni S."/>
            <person name="Dalin E."/>
            <person name="Tice H."/>
            <person name="Pitluck S."/>
            <person name="Thompson L.S."/>
            <person name="Brettin T."/>
            <person name="Bruce D."/>
            <person name="Han C."/>
            <person name="Tapia R."/>
            <person name="Gilna P."/>
            <person name="Schmutz J."/>
            <person name="Larimer F."/>
            <person name="Land M."/>
            <person name="Hauser L."/>
            <person name="Kyrpides N."/>
            <person name="Mikhailova N."/>
            <person name="Janssen P.H."/>
            <person name="Kuske C.R."/>
            <person name="Richardson P."/>
        </authorList>
    </citation>
    <scope>NUCLEOTIDE SEQUENCE</scope>
    <source>
        <strain evidence="1">Ellin6076</strain>
    </source>
</reference>
<evidence type="ECO:0008006" key="2">
    <source>
        <dbReference type="Google" id="ProtNLM"/>
    </source>
</evidence>
<dbReference type="eggNOG" id="ENOG502ZPZC">
    <property type="taxonomic scope" value="Bacteria"/>
</dbReference>
<accession>Q029I1</accession>
<evidence type="ECO:0000313" key="1">
    <source>
        <dbReference type="EMBL" id="ABJ82305.1"/>
    </source>
</evidence>
<dbReference type="Gene3D" id="2.60.40.1120">
    <property type="entry name" value="Carboxypeptidase-like, regulatory domain"/>
    <property type="match status" value="1"/>
</dbReference>
<dbReference type="InterPro" id="IPR008964">
    <property type="entry name" value="Invasin/intimin_cell_adhesion"/>
</dbReference>
<sequence length="182" mass="18591" precursor="true">MAFAQVAILQIKVVEGEGTVHVPGARSQRPLTVEVTDETGRPVTGAAVSFHLPEDGPGGIFGNGLRTEIVITDARGRASLHGLQANRTGGRFQLRILASKEQARAGIVSFQYIAETKSTTPVAAAASVSHRKWIMIGAGIAAGAVASLVASQGGSTARTEAAPPVVPPALTIGTPVITVGKP</sequence>
<proteinExistence type="predicted"/>
<dbReference type="STRING" id="234267.Acid_1312"/>
<dbReference type="SUPFAM" id="SSF49373">
    <property type="entry name" value="Invasin/intimin cell-adhesion fragments"/>
    <property type="match status" value="1"/>
</dbReference>
<organism evidence="1">
    <name type="scientific">Solibacter usitatus (strain Ellin6076)</name>
    <dbReference type="NCBI Taxonomy" id="234267"/>
    <lineage>
        <taxon>Bacteria</taxon>
        <taxon>Pseudomonadati</taxon>
        <taxon>Acidobacteriota</taxon>
        <taxon>Terriglobia</taxon>
        <taxon>Bryobacterales</taxon>
        <taxon>Solibacteraceae</taxon>
        <taxon>Candidatus Solibacter</taxon>
    </lineage>
</organism>